<dbReference type="RefSeq" id="WP_093857250.1">
    <property type="nucleotide sequence ID" value="NZ_BJVZ01000004.1"/>
</dbReference>
<reference evidence="1 2" key="1">
    <citation type="submission" date="2016-10" db="EMBL/GenBank/DDBJ databases">
        <authorList>
            <person name="de Groot N.N."/>
        </authorList>
    </citation>
    <scope>NUCLEOTIDE SEQUENCE [LARGE SCALE GENOMIC DNA]</scope>
    <source>
        <strain evidence="1 2">CGMCC 1.3442</strain>
    </source>
</reference>
<evidence type="ECO:0000313" key="2">
    <source>
        <dbReference type="Proteomes" id="UP000199334"/>
    </source>
</evidence>
<dbReference type="EMBL" id="FNIG01000007">
    <property type="protein sequence ID" value="SDN68627.1"/>
    <property type="molecule type" value="Genomic_DNA"/>
</dbReference>
<gene>
    <name evidence="1" type="ORF">SAMN05216498_2843</name>
</gene>
<evidence type="ECO:0000313" key="1">
    <source>
        <dbReference type="EMBL" id="SDN68627.1"/>
    </source>
</evidence>
<dbReference type="Proteomes" id="UP000199334">
    <property type="component" value="Unassembled WGS sequence"/>
</dbReference>
<keyword evidence="2" id="KW-1185">Reference proteome</keyword>
<accession>A0A1H0DED2</accession>
<name>A0A1H0DED2_9BACI</name>
<proteinExistence type="predicted"/>
<protein>
    <submittedName>
        <fullName evidence="1">Uncharacterized protein</fullName>
    </submittedName>
</protein>
<dbReference type="STRING" id="237069.SAMN05216498_2843"/>
<dbReference type="OrthoDB" id="2223986at2"/>
<dbReference type="AlphaFoldDB" id="A0A1H0DED2"/>
<sequence length="69" mass="7831">MNILTKEQTNAIARELSIALVKFSKDNLSTEEAERIAEIVLEDIDLDNPTLAHKGINWLAKDILRQISR</sequence>
<organism evidence="1 2">
    <name type="scientific">Tenuibacillus multivorans</name>
    <dbReference type="NCBI Taxonomy" id="237069"/>
    <lineage>
        <taxon>Bacteria</taxon>
        <taxon>Bacillati</taxon>
        <taxon>Bacillota</taxon>
        <taxon>Bacilli</taxon>
        <taxon>Bacillales</taxon>
        <taxon>Bacillaceae</taxon>
        <taxon>Tenuibacillus</taxon>
    </lineage>
</organism>